<organism evidence="1 2">
    <name type="scientific">Leclercia adecarboxylata</name>
    <dbReference type="NCBI Taxonomy" id="83655"/>
    <lineage>
        <taxon>Bacteria</taxon>
        <taxon>Pseudomonadati</taxon>
        <taxon>Pseudomonadota</taxon>
        <taxon>Gammaproteobacteria</taxon>
        <taxon>Enterobacterales</taxon>
        <taxon>Enterobacteriaceae</taxon>
        <taxon>Leclercia</taxon>
    </lineage>
</organism>
<name>A0A4V6JJK6_9ENTR</name>
<dbReference type="AlphaFoldDB" id="A0A4V6JJK6"/>
<keyword evidence="1" id="KW-0808">Transferase</keyword>
<dbReference type="EMBL" id="LR590464">
    <property type="protein sequence ID" value="VTP71633.1"/>
    <property type="molecule type" value="Genomic_DNA"/>
</dbReference>
<sequence length="73" mass="7593">MKGGHLDDAESPDWLFTRDGAMRFTAPACQNEKYPWHGLYALCCPGGAAPTAPKLGRDGAGGENLALPCAGTS</sequence>
<evidence type="ECO:0000313" key="1">
    <source>
        <dbReference type="EMBL" id="VTP71633.1"/>
    </source>
</evidence>
<evidence type="ECO:0000313" key="2">
    <source>
        <dbReference type="Proteomes" id="UP000310719"/>
    </source>
</evidence>
<protein>
    <submittedName>
        <fullName evidence="1">Hydroxymethylpyrimidine/phosphomethylpyrimidine kinase</fullName>
        <ecNumber evidence="1">2.7.1.49</ecNumber>
    </submittedName>
</protein>
<dbReference type="Proteomes" id="UP000310719">
    <property type="component" value="Chromosome"/>
</dbReference>
<accession>A0A4V6JJK6</accession>
<proteinExistence type="predicted"/>
<dbReference type="GO" id="GO:0008902">
    <property type="term" value="F:hydroxymethylpyrimidine kinase activity"/>
    <property type="evidence" value="ECO:0007669"/>
    <property type="project" value="UniProtKB-EC"/>
</dbReference>
<dbReference type="EC" id="2.7.1.49" evidence="1"/>
<gene>
    <name evidence="1" type="primary">thiD_1</name>
    <name evidence="1" type="ORF">NCTC13032_04967</name>
</gene>
<reference evidence="1 2" key="1">
    <citation type="submission" date="2019-05" db="EMBL/GenBank/DDBJ databases">
        <authorList>
            <consortium name="Pathogen Informatics"/>
        </authorList>
    </citation>
    <scope>NUCLEOTIDE SEQUENCE [LARGE SCALE GENOMIC DNA]</scope>
    <source>
        <strain evidence="1 2">NCTC13032</strain>
    </source>
</reference>
<keyword evidence="1" id="KW-0418">Kinase</keyword>